<dbReference type="PROSITE" id="PS50848">
    <property type="entry name" value="START"/>
    <property type="match status" value="1"/>
</dbReference>
<dbReference type="InterPro" id="IPR051213">
    <property type="entry name" value="START_lipid_transfer"/>
</dbReference>
<reference evidence="3" key="1">
    <citation type="submission" date="2012-11" db="EMBL/GenBank/DDBJ databases">
        <authorList>
            <person name="Lucero-Rivera Y.E."/>
            <person name="Tovar-Ramirez D."/>
        </authorList>
    </citation>
    <scope>NUCLEOTIDE SEQUENCE [LARGE SCALE GENOMIC DNA]</scope>
    <source>
        <strain evidence="3">Araruama</strain>
    </source>
</reference>
<dbReference type="InterPro" id="IPR023393">
    <property type="entry name" value="START-like_dom_sf"/>
</dbReference>
<dbReference type="PIRSF" id="PIRSF039033">
    <property type="entry name" value="START_dom"/>
    <property type="match status" value="1"/>
</dbReference>
<dbReference type="GO" id="GO:0008289">
    <property type="term" value="F:lipid binding"/>
    <property type="evidence" value="ECO:0007669"/>
    <property type="project" value="InterPro"/>
</dbReference>
<organism evidence="2 3">
    <name type="scientific">Candidatus Magnetoglobus multicellularis str. Araruama</name>
    <dbReference type="NCBI Taxonomy" id="890399"/>
    <lineage>
        <taxon>Bacteria</taxon>
        <taxon>Pseudomonadati</taxon>
        <taxon>Thermodesulfobacteriota</taxon>
        <taxon>Desulfobacteria</taxon>
        <taxon>Desulfobacterales</taxon>
        <taxon>Desulfobacteraceae</taxon>
        <taxon>Candidatus Magnetoglobus</taxon>
    </lineage>
</organism>
<dbReference type="PANTHER" id="PTHR19308:SF14">
    <property type="entry name" value="START DOMAIN-CONTAINING PROTEIN"/>
    <property type="match status" value="1"/>
</dbReference>
<dbReference type="SUPFAM" id="SSF55961">
    <property type="entry name" value="Bet v1-like"/>
    <property type="match status" value="1"/>
</dbReference>
<dbReference type="Pfam" id="PF01852">
    <property type="entry name" value="START"/>
    <property type="match status" value="1"/>
</dbReference>
<sequence>MKTIQLTVTLMFLVVLNCKVYAASEWQPAIKKNGIDAYSRRVEGTNILEIRAITVVDARMEVIAEVLRDIPANVEWRPKCVECRLLERHNRNAMTTYTRIDLPWPVSDRDVIIKADTSINLKTGRAVVSLGAVDHHKAPPPNENVRITEFFSQYYLEYINREQTGIIFTTRVNPAGRIPTFLVNMFNKRFAYEEMLGLTQMVQKRNTSKLENVLKIEKPLKTCLKVPKVFDVFLGLDWILLLRIKNLSIC</sequence>
<evidence type="ECO:0000259" key="1">
    <source>
        <dbReference type="PROSITE" id="PS50848"/>
    </source>
</evidence>
<dbReference type="EMBL" id="ATBP01000040">
    <property type="protein sequence ID" value="ETR73741.1"/>
    <property type="molecule type" value="Genomic_DNA"/>
</dbReference>
<accession>A0A1V1PFS1</accession>
<feature type="domain" description="START" evidence="1">
    <location>
        <begin position="26"/>
        <end position="207"/>
    </location>
</feature>
<evidence type="ECO:0000313" key="3">
    <source>
        <dbReference type="Proteomes" id="UP000189670"/>
    </source>
</evidence>
<proteinExistence type="predicted"/>
<dbReference type="Proteomes" id="UP000189670">
    <property type="component" value="Unassembled WGS sequence"/>
</dbReference>
<name>A0A1V1PFS1_9BACT</name>
<comment type="caution">
    <text evidence="2">The sequence shown here is derived from an EMBL/GenBank/DDBJ whole genome shotgun (WGS) entry which is preliminary data.</text>
</comment>
<dbReference type="AlphaFoldDB" id="A0A1V1PFS1"/>
<dbReference type="InterPro" id="IPR002913">
    <property type="entry name" value="START_lipid-bd_dom"/>
</dbReference>
<dbReference type="PANTHER" id="PTHR19308">
    <property type="entry name" value="PHOSPHATIDYLCHOLINE TRANSFER PROTEIN"/>
    <property type="match status" value="1"/>
</dbReference>
<protein>
    <submittedName>
        <fullName evidence="2">Lipid-binding START domain protein</fullName>
    </submittedName>
</protein>
<dbReference type="InterPro" id="IPR028347">
    <property type="entry name" value="START_dom_prot"/>
</dbReference>
<dbReference type="GO" id="GO:0005737">
    <property type="term" value="C:cytoplasm"/>
    <property type="evidence" value="ECO:0007669"/>
    <property type="project" value="UniProtKB-ARBA"/>
</dbReference>
<gene>
    <name evidence="2" type="ORF">OMM_00714</name>
</gene>
<dbReference type="Gene3D" id="3.30.530.20">
    <property type="match status" value="1"/>
</dbReference>
<evidence type="ECO:0000313" key="2">
    <source>
        <dbReference type="EMBL" id="ETR73741.1"/>
    </source>
</evidence>